<sequence length="85" mass="9005">MTVFLTGATITLTLLFALSLLRLYLGPTEADRVTAIQLTGTSTVGILLLLSLLLDMSALIIAALLFVLFAALVGVAFVRQPTRGQ</sequence>
<gene>
    <name evidence="9" type="ORF">J2T57_002051</name>
</gene>
<dbReference type="GO" id="GO:0005886">
    <property type="term" value="C:plasma membrane"/>
    <property type="evidence" value="ECO:0007669"/>
    <property type="project" value="UniProtKB-SubCell"/>
</dbReference>
<dbReference type="Pfam" id="PF04066">
    <property type="entry name" value="MrpF_PhaF"/>
    <property type="match status" value="1"/>
</dbReference>
<accession>A0AAE3KCG4</accession>
<dbReference type="InterPro" id="IPR007208">
    <property type="entry name" value="MrpF/PhaF-like"/>
</dbReference>
<evidence type="ECO:0000313" key="9">
    <source>
        <dbReference type="EMBL" id="MCP1674913.1"/>
    </source>
</evidence>
<evidence type="ECO:0000256" key="6">
    <source>
        <dbReference type="ARBA" id="ARBA00022989"/>
    </source>
</evidence>
<feature type="transmembrane region" description="Helical" evidence="8">
    <location>
        <begin position="46"/>
        <end position="78"/>
    </location>
</feature>
<dbReference type="Proteomes" id="UP001205843">
    <property type="component" value="Unassembled WGS sequence"/>
</dbReference>
<comment type="subcellular location">
    <subcellularLocation>
        <location evidence="1">Cell membrane</location>
        <topology evidence="1">Multi-pass membrane protein</topology>
    </subcellularLocation>
</comment>
<dbReference type="PANTHER" id="PTHR34702">
    <property type="entry name" value="NA(+)/H(+) ANTIPORTER SUBUNIT F1"/>
    <property type="match status" value="1"/>
</dbReference>
<dbReference type="RefSeq" id="WP_253477512.1">
    <property type="nucleotide sequence ID" value="NZ_JALJXV010000004.1"/>
</dbReference>
<name>A0AAE3KCG4_9GAMM</name>
<evidence type="ECO:0000256" key="5">
    <source>
        <dbReference type="ARBA" id="ARBA00022692"/>
    </source>
</evidence>
<keyword evidence="4" id="KW-1003">Cell membrane</keyword>
<keyword evidence="3" id="KW-0813">Transport</keyword>
<evidence type="ECO:0000256" key="7">
    <source>
        <dbReference type="ARBA" id="ARBA00023136"/>
    </source>
</evidence>
<proteinExistence type="inferred from homology"/>
<comment type="caution">
    <text evidence="9">The sequence shown here is derived from an EMBL/GenBank/DDBJ whole genome shotgun (WGS) entry which is preliminary data.</text>
</comment>
<organism evidence="9 10">
    <name type="scientific">Natronocella acetinitrilica</name>
    <dbReference type="NCBI Taxonomy" id="414046"/>
    <lineage>
        <taxon>Bacteria</taxon>
        <taxon>Pseudomonadati</taxon>
        <taxon>Pseudomonadota</taxon>
        <taxon>Gammaproteobacteria</taxon>
        <taxon>Chromatiales</taxon>
        <taxon>Ectothiorhodospiraceae</taxon>
        <taxon>Natronocella</taxon>
    </lineage>
</organism>
<dbReference type="PANTHER" id="PTHR34702:SF1">
    <property type="entry name" value="NA(+)_H(+) ANTIPORTER SUBUNIT F"/>
    <property type="match status" value="1"/>
</dbReference>
<evidence type="ECO:0000256" key="2">
    <source>
        <dbReference type="ARBA" id="ARBA00009212"/>
    </source>
</evidence>
<reference evidence="9" key="1">
    <citation type="submission" date="2022-03" db="EMBL/GenBank/DDBJ databases">
        <title>Genomic Encyclopedia of Type Strains, Phase III (KMG-III): the genomes of soil and plant-associated and newly described type strains.</title>
        <authorList>
            <person name="Whitman W."/>
        </authorList>
    </citation>
    <scope>NUCLEOTIDE SEQUENCE</scope>
    <source>
        <strain evidence="9">ANL 6-2</strain>
    </source>
</reference>
<evidence type="ECO:0000256" key="4">
    <source>
        <dbReference type="ARBA" id="ARBA00022475"/>
    </source>
</evidence>
<keyword evidence="10" id="KW-1185">Reference proteome</keyword>
<dbReference type="AlphaFoldDB" id="A0AAE3KCG4"/>
<keyword evidence="6 8" id="KW-1133">Transmembrane helix</keyword>
<comment type="similarity">
    <text evidence="2">Belongs to the CPA3 antiporters (TC 2.A.63) subunit F family.</text>
</comment>
<evidence type="ECO:0000313" key="10">
    <source>
        <dbReference type="Proteomes" id="UP001205843"/>
    </source>
</evidence>
<evidence type="ECO:0000256" key="3">
    <source>
        <dbReference type="ARBA" id="ARBA00022448"/>
    </source>
</evidence>
<dbReference type="GO" id="GO:0015385">
    <property type="term" value="F:sodium:proton antiporter activity"/>
    <property type="evidence" value="ECO:0007669"/>
    <property type="project" value="TreeGrafter"/>
</dbReference>
<evidence type="ECO:0000256" key="1">
    <source>
        <dbReference type="ARBA" id="ARBA00004651"/>
    </source>
</evidence>
<protein>
    <submittedName>
        <fullName evidence="9">Multicomponent Na+:H+ antiporter subunit F</fullName>
    </submittedName>
</protein>
<keyword evidence="7 8" id="KW-0472">Membrane</keyword>
<dbReference type="EMBL" id="JALJXV010000004">
    <property type="protein sequence ID" value="MCP1674913.1"/>
    <property type="molecule type" value="Genomic_DNA"/>
</dbReference>
<keyword evidence="5 8" id="KW-0812">Transmembrane</keyword>
<evidence type="ECO:0000256" key="8">
    <source>
        <dbReference type="SAM" id="Phobius"/>
    </source>
</evidence>